<accession>A0A8S5NHY9</accession>
<protein>
    <recommendedName>
        <fullName evidence="1">DUF8033 domain-containing protein</fullName>
    </recommendedName>
</protein>
<organism evidence="2">
    <name type="scientific">Siphoviridae sp. cttFh17</name>
    <dbReference type="NCBI Taxonomy" id="2826491"/>
    <lineage>
        <taxon>Viruses</taxon>
        <taxon>Duplodnaviria</taxon>
        <taxon>Heunggongvirae</taxon>
        <taxon>Uroviricota</taxon>
        <taxon>Caudoviricetes</taxon>
    </lineage>
</organism>
<name>A0A8S5NHY9_9CAUD</name>
<reference evidence="2" key="1">
    <citation type="journal article" date="2021" name="Proc. Natl. Acad. Sci. U.S.A.">
        <title>A Catalog of Tens of Thousands of Viruses from Human Metagenomes Reveals Hidden Associations with Chronic Diseases.</title>
        <authorList>
            <person name="Tisza M.J."/>
            <person name="Buck C.B."/>
        </authorList>
    </citation>
    <scope>NUCLEOTIDE SEQUENCE</scope>
    <source>
        <strain evidence="2">CttFh17</strain>
    </source>
</reference>
<evidence type="ECO:0000259" key="1">
    <source>
        <dbReference type="Pfam" id="PF26096"/>
    </source>
</evidence>
<sequence length="85" mass="9733">MKQFDLPVVNDIRKSFYGKAKVTELDNGDIELTSYNTVVCRIHNGVFQRLWNGYSATTMRHINAFIDFYGIEGGGKAWWNSLEIA</sequence>
<feature type="domain" description="DUF8033" evidence="1">
    <location>
        <begin position="11"/>
        <end position="80"/>
    </location>
</feature>
<proteinExistence type="predicted"/>
<evidence type="ECO:0000313" key="2">
    <source>
        <dbReference type="EMBL" id="DAD94326.1"/>
    </source>
</evidence>
<dbReference type="Pfam" id="PF26096">
    <property type="entry name" value="DUF8033"/>
    <property type="match status" value="1"/>
</dbReference>
<dbReference type="EMBL" id="BK015176">
    <property type="protein sequence ID" value="DAD94326.1"/>
    <property type="molecule type" value="Genomic_DNA"/>
</dbReference>
<dbReference type="InterPro" id="IPR058346">
    <property type="entry name" value="DUF8033"/>
</dbReference>